<evidence type="ECO:0000313" key="1">
    <source>
        <dbReference type="EMBL" id="MDX6848931.1"/>
    </source>
</evidence>
<gene>
    <name evidence="1" type="ORF">SCD92_06130</name>
</gene>
<reference evidence="1 2" key="1">
    <citation type="submission" date="2023-11" db="EMBL/GenBank/DDBJ databases">
        <title>Gilvimarinus fulvus sp. nov., isolated from the surface of Kelp.</title>
        <authorList>
            <person name="Sun Y.Y."/>
            <person name="Gong Y."/>
            <person name="Du Z.J."/>
        </authorList>
    </citation>
    <scope>NUCLEOTIDE SEQUENCE [LARGE SCALE GENOMIC DNA]</scope>
    <source>
        <strain evidence="1 2">SDUM040013</strain>
    </source>
</reference>
<name>A0ABU4RXI1_9GAMM</name>
<comment type="caution">
    <text evidence="1">The sequence shown here is derived from an EMBL/GenBank/DDBJ whole genome shotgun (WGS) entry which is preliminary data.</text>
</comment>
<proteinExistence type="predicted"/>
<organism evidence="1 2">
    <name type="scientific">Gilvimarinus gilvus</name>
    <dbReference type="NCBI Taxonomy" id="3058038"/>
    <lineage>
        <taxon>Bacteria</taxon>
        <taxon>Pseudomonadati</taxon>
        <taxon>Pseudomonadota</taxon>
        <taxon>Gammaproteobacteria</taxon>
        <taxon>Cellvibrionales</taxon>
        <taxon>Cellvibrionaceae</taxon>
        <taxon>Gilvimarinus</taxon>
    </lineage>
</organism>
<accession>A0ABU4RXI1</accession>
<evidence type="ECO:0008006" key="3">
    <source>
        <dbReference type="Google" id="ProtNLM"/>
    </source>
</evidence>
<dbReference type="EMBL" id="JAXAFO010000007">
    <property type="protein sequence ID" value="MDX6848931.1"/>
    <property type="molecule type" value="Genomic_DNA"/>
</dbReference>
<dbReference type="Proteomes" id="UP001273505">
    <property type="component" value="Unassembled WGS sequence"/>
</dbReference>
<keyword evidence="2" id="KW-1185">Reference proteome</keyword>
<evidence type="ECO:0000313" key="2">
    <source>
        <dbReference type="Proteomes" id="UP001273505"/>
    </source>
</evidence>
<dbReference type="RefSeq" id="WP_302723801.1">
    <property type="nucleotide sequence ID" value="NZ_JAULRU010000705.1"/>
</dbReference>
<dbReference type="PROSITE" id="PS51257">
    <property type="entry name" value="PROKAR_LIPOPROTEIN"/>
    <property type="match status" value="1"/>
</dbReference>
<protein>
    <recommendedName>
        <fullName evidence="3">PrcB C-terminal domain-containing protein</fullName>
    </recommendedName>
</protein>
<sequence>MRAVIFFTPLLLALSGCGGSGDNGMDHDTSGTAYAYQIVDCGIASSTSISEPSREVISDVHRFREVYGVTDLNNQDAIPDVNFDNKQVVAIHSGTKGNPAHGLRIDGVVTSANKLVVQYTAILPDRSGDCSYPTVAVYPYCFISMEKSELYVTYSEITEENSCGS</sequence>